<dbReference type="EMBL" id="MCGE01000027">
    <property type="protein sequence ID" value="ORZ09505.1"/>
    <property type="molecule type" value="Genomic_DNA"/>
</dbReference>
<dbReference type="InterPro" id="IPR018482">
    <property type="entry name" value="Znf-C4H2"/>
</dbReference>
<proteinExistence type="predicted"/>
<gene>
    <name evidence="2" type="ORF">BCR42DRAFT_423547</name>
</gene>
<accession>A0A1X2I501</accession>
<dbReference type="GO" id="GO:0005634">
    <property type="term" value="C:nucleus"/>
    <property type="evidence" value="ECO:0007669"/>
    <property type="project" value="TreeGrafter"/>
</dbReference>
<feature type="compositionally biased region" description="Low complexity" evidence="1">
    <location>
        <begin position="167"/>
        <end position="190"/>
    </location>
</feature>
<organism evidence="2 3">
    <name type="scientific">Absidia repens</name>
    <dbReference type="NCBI Taxonomy" id="90262"/>
    <lineage>
        <taxon>Eukaryota</taxon>
        <taxon>Fungi</taxon>
        <taxon>Fungi incertae sedis</taxon>
        <taxon>Mucoromycota</taxon>
        <taxon>Mucoromycotina</taxon>
        <taxon>Mucoromycetes</taxon>
        <taxon>Mucorales</taxon>
        <taxon>Cunninghamellaceae</taxon>
        <taxon>Absidia</taxon>
    </lineage>
</organism>
<dbReference type="OrthoDB" id="20865at2759"/>
<dbReference type="Proteomes" id="UP000193560">
    <property type="component" value="Unassembled WGS sequence"/>
</dbReference>
<evidence type="ECO:0000256" key="1">
    <source>
        <dbReference type="SAM" id="MobiDB-lite"/>
    </source>
</evidence>
<dbReference type="PANTHER" id="PTHR31058">
    <property type="entry name" value="ZINC FINGER C4H2 DOMAIN-CONTAINING PROTEIN"/>
    <property type="match status" value="1"/>
</dbReference>
<dbReference type="PANTHER" id="PTHR31058:SF2">
    <property type="entry name" value="ZINC FINGER C4H2 DOMAIN-CONTAINING PROTEIN"/>
    <property type="match status" value="1"/>
</dbReference>
<comment type="caution">
    <text evidence="2">The sequence shown here is derived from an EMBL/GenBank/DDBJ whole genome shotgun (WGS) entry which is preliminary data.</text>
</comment>
<evidence type="ECO:0000313" key="2">
    <source>
        <dbReference type="EMBL" id="ORZ09505.1"/>
    </source>
</evidence>
<reference evidence="2 3" key="1">
    <citation type="submission" date="2016-07" db="EMBL/GenBank/DDBJ databases">
        <title>Pervasive Adenine N6-methylation of Active Genes in Fungi.</title>
        <authorList>
            <consortium name="DOE Joint Genome Institute"/>
            <person name="Mondo S.J."/>
            <person name="Dannebaum R.O."/>
            <person name="Kuo R.C."/>
            <person name="Labutti K."/>
            <person name="Haridas S."/>
            <person name="Kuo A."/>
            <person name="Salamov A."/>
            <person name="Ahrendt S.R."/>
            <person name="Lipzen A."/>
            <person name="Sullivan W."/>
            <person name="Andreopoulos W.B."/>
            <person name="Clum A."/>
            <person name="Lindquist E."/>
            <person name="Daum C."/>
            <person name="Ramamoorthy G.K."/>
            <person name="Gryganskyi A."/>
            <person name="Culley D."/>
            <person name="Magnuson J.K."/>
            <person name="James T.Y."/>
            <person name="O'Malley M.A."/>
            <person name="Stajich J.E."/>
            <person name="Spatafora J.W."/>
            <person name="Visel A."/>
            <person name="Grigoriev I.V."/>
        </authorList>
    </citation>
    <scope>NUCLEOTIDE SEQUENCE [LARGE SCALE GENOMIC DNA]</scope>
    <source>
        <strain evidence="2 3">NRRL 1336</strain>
    </source>
</reference>
<keyword evidence="3" id="KW-1185">Reference proteome</keyword>
<dbReference type="AlphaFoldDB" id="A0A1X2I501"/>
<dbReference type="Pfam" id="PF10146">
    <property type="entry name" value="zf-C4H2"/>
    <property type="match status" value="1"/>
</dbReference>
<feature type="region of interest" description="Disordered" evidence="1">
    <location>
        <begin position="136"/>
        <end position="197"/>
    </location>
</feature>
<dbReference type="STRING" id="90262.A0A1X2I501"/>
<name>A0A1X2I501_9FUNG</name>
<protein>
    <submittedName>
        <fullName evidence="2">Uncharacterized protein</fullName>
    </submittedName>
</protein>
<evidence type="ECO:0000313" key="3">
    <source>
        <dbReference type="Proteomes" id="UP000193560"/>
    </source>
</evidence>
<sequence>MASNLSEQSFTQQIDALKQLQEQTQQLLNCKSTLLQTTELLENKTNILDELKAERHARLKEKRLLLDMIQGVQRDIESITEMEDALGRECADLQKNVQRIRNEEYEPLQESVNTLRIGKGLIKIAHVQQEMEAQMAQKLKERRENWQQGASSPSSSSSPLGSIDQVSTTATTTSTTSRRRATNAPSSNSNRSKKRRQ</sequence>